<dbReference type="AlphaFoldDB" id="A0A8J7J506"/>
<dbReference type="Proteomes" id="UP000619079">
    <property type="component" value="Unassembled WGS sequence"/>
</dbReference>
<dbReference type="SUPFAM" id="SSF56925">
    <property type="entry name" value="OMPA-like"/>
    <property type="match status" value="1"/>
</dbReference>
<protein>
    <submittedName>
        <fullName evidence="1">Thymidylate synthase</fullName>
    </submittedName>
</protein>
<proteinExistence type="predicted"/>
<name>A0A8J7J506_9RHOB</name>
<comment type="caution">
    <text evidence="1">The sequence shown here is derived from an EMBL/GenBank/DDBJ whole genome shotgun (WGS) entry which is preliminary data.</text>
</comment>
<accession>A0A8J7J506</accession>
<organism evidence="1 2">
    <name type="scientific">Sedimentitalea arenosa</name>
    <dbReference type="NCBI Taxonomy" id="2798803"/>
    <lineage>
        <taxon>Bacteria</taxon>
        <taxon>Pseudomonadati</taxon>
        <taxon>Pseudomonadota</taxon>
        <taxon>Alphaproteobacteria</taxon>
        <taxon>Rhodobacterales</taxon>
        <taxon>Paracoccaceae</taxon>
        <taxon>Sedimentitalea</taxon>
    </lineage>
</organism>
<evidence type="ECO:0000313" key="1">
    <source>
        <dbReference type="EMBL" id="MBJ6370057.1"/>
    </source>
</evidence>
<gene>
    <name evidence="1" type="ORF">JF290_00845</name>
</gene>
<reference evidence="1" key="1">
    <citation type="submission" date="2020-12" db="EMBL/GenBank/DDBJ databases">
        <title>Sedimentitalea sp. nov., isolated from sand in Incheon.</title>
        <authorList>
            <person name="Kim W."/>
        </authorList>
    </citation>
    <scope>NUCLEOTIDE SEQUENCE</scope>
    <source>
        <strain evidence="1">CAU 1593</strain>
    </source>
</reference>
<dbReference type="InterPro" id="IPR011250">
    <property type="entry name" value="OMP/PagP_B-barrel"/>
</dbReference>
<dbReference type="Gene3D" id="2.40.160.90">
    <property type="match status" value="1"/>
</dbReference>
<dbReference type="RefSeq" id="WP_199022816.1">
    <property type="nucleotide sequence ID" value="NZ_JAELVR010000001.1"/>
</dbReference>
<dbReference type="PROSITE" id="PS51257">
    <property type="entry name" value="PROKAR_LIPOPROTEIN"/>
    <property type="match status" value="1"/>
</dbReference>
<evidence type="ECO:0000313" key="2">
    <source>
        <dbReference type="Proteomes" id="UP000619079"/>
    </source>
</evidence>
<dbReference type="EMBL" id="JAELVR010000001">
    <property type="protein sequence ID" value="MBJ6370057.1"/>
    <property type="molecule type" value="Genomic_DNA"/>
</dbReference>
<sequence length="292" mass="30810">MKRYLFGMATACALSACSGGNPFLDEEEPPTDPVAPGLVIPAEVASDLDSVVYDPTGPVPTLTVKGVTFEGDPFSEVYARNTALDSGDYQAFTRQASALDAHSTAYVRAIGDTQGAIVVTGGQFGYYNGGGTYSRAGAFDRPGPTQDTGNVKYSGTYVGLLNYPDNGNDLIPAPGVPVEQRPRQAGRVTGDARIVADFDNNRVKGLVSNRNYTARDIALQDLEIAPTDINPDGSFAGEITQNQQKKGEYGGIFGGPEASAVAGALYAEDHQQGLPDIEEYGLFVLDREPATP</sequence>
<keyword evidence="2" id="KW-1185">Reference proteome</keyword>